<evidence type="ECO:0000313" key="3">
    <source>
        <dbReference type="Proteomes" id="UP001163739"/>
    </source>
</evidence>
<dbReference type="RefSeq" id="WP_265045885.1">
    <property type="nucleotide sequence ID" value="NZ_CP100390.1"/>
</dbReference>
<name>A0ABY6MX61_9ALTE</name>
<protein>
    <recommendedName>
        <fullName evidence="4">Transposase</fullName>
    </recommendedName>
</protein>
<organism evidence="2 3">
    <name type="scientific">Alkalimarinus alittae</name>
    <dbReference type="NCBI Taxonomy" id="2961619"/>
    <lineage>
        <taxon>Bacteria</taxon>
        <taxon>Pseudomonadati</taxon>
        <taxon>Pseudomonadota</taxon>
        <taxon>Gammaproteobacteria</taxon>
        <taxon>Alteromonadales</taxon>
        <taxon>Alteromonadaceae</taxon>
        <taxon>Alkalimarinus</taxon>
    </lineage>
</organism>
<proteinExistence type="predicted"/>
<feature type="coiled-coil region" evidence="1">
    <location>
        <begin position="27"/>
        <end position="54"/>
    </location>
</feature>
<keyword evidence="3" id="KW-1185">Reference proteome</keyword>
<evidence type="ECO:0000313" key="2">
    <source>
        <dbReference type="EMBL" id="UZE94390.1"/>
    </source>
</evidence>
<reference evidence="2" key="1">
    <citation type="submission" date="2022-06" db="EMBL/GenBank/DDBJ databases">
        <title>Alkalimarinus sp. nov., isolated from gut of a Alitta virens.</title>
        <authorList>
            <person name="Yang A.I."/>
            <person name="Shin N.-R."/>
        </authorList>
    </citation>
    <scope>NUCLEOTIDE SEQUENCE</scope>
    <source>
        <strain evidence="2">A2M4</strain>
    </source>
</reference>
<evidence type="ECO:0000256" key="1">
    <source>
        <dbReference type="SAM" id="Coils"/>
    </source>
</evidence>
<keyword evidence="1" id="KW-0175">Coiled coil</keyword>
<accession>A0ABY6MX61</accession>
<gene>
    <name evidence="2" type="ORF">NKI27_09805</name>
</gene>
<dbReference type="EMBL" id="CP100390">
    <property type="protein sequence ID" value="UZE94390.1"/>
    <property type="molecule type" value="Genomic_DNA"/>
</dbReference>
<evidence type="ECO:0008006" key="4">
    <source>
        <dbReference type="Google" id="ProtNLM"/>
    </source>
</evidence>
<sequence>MPDFDIIDPINSSAGNTVNSLLSENEAQTLQAKNACLKNKVVQLEERNQQLKHGEKYGKFASTKRIS</sequence>
<dbReference type="Proteomes" id="UP001163739">
    <property type="component" value="Chromosome"/>
</dbReference>